<feature type="non-terminal residue" evidence="2">
    <location>
        <position position="69"/>
    </location>
</feature>
<organism evidence="2 3">
    <name type="scientific">Nesidiocoris tenuis</name>
    <dbReference type="NCBI Taxonomy" id="355587"/>
    <lineage>
        <taxon>Eukaryota</taxon>
        <taxon>Metazoa</taxon>
        <taxon>Ecdysozoa</taxon>
        <taxon>Arthropoda</taxon>
        <taxon>Hexapoda</taxon>
        <taxon>Insecta</taxon>
        <taxon>Pterygota</taxon>
        <taxon>Neoptera</taxon>
        <taxon>Paraneoptera</taxon>
        <taxon>Hemiptera</taxon>
        <taxon>Heteroptera</taxon>
        <taxon>Panheteroptera</taxon>
        <taxon>Cimicomorpha</taxon>
        <taxon>Miridae</taxon>
        <taxon>Dicyphina</taxon>
        <taxon>Nesidiocoris</taxon>
    </lineage>
</organism>
<protein>
    <submittedName>
        <fullName evidence="2">Uncharacterized protein</fullName>
    </submittedName>
</protein>
<dbReference type="Proteomes" id="UP000479000">
    <property type="component" value="Unassembled WGS sequence"/>
</dbReference>
<keyword evidence="1" id="KW-1133">Transmembrane helix</keyword>
<evidence type="ECO:0000313" key="3">
    <source>
        <dbReference type="Proteomes" id="UP000479000"/>
    </source>
</evidence>
<feature type="transmembrane region" description="Helical" evidence="1">
    <location>
        <begin position="12"/>
        <end position="30"/>
    </location>
</feature>
<dbReference type="OrthoDB" id="5865767at2759"/>
<proteinExistence type="predicted"/>
<reference evidence="2 3" key="1">
    <citation type="submission" date="2020-02" db="EMBL/GenBank/DDBJ databases">
        <authorList>
            <person name="Ferguson B K."/>
        </authorList>
    </citation>
    <scope>NUCLEOTIDE SEQUENCE [LARGE SCALE GENOMIC DNA]</scope>
</reference>
<dbReference type="EMBL" id="CADCXU010036377">
    <property type="protein sequence ID" value="CAB0021096.1"/>
    <property type="molecule type" value="Genomic_DNA"/>
</dbReference>
<evidence type="ECO:0000256" key="1">
    <source>
        <dbReference type="SAM" id="Phobius"/>
    </source>
</evidence>
<keyword evidence="1" id="KW-0472">Membrane</keyword>
<sequence>MLFLPVCDFCIHLAVLCAGTVVIAIILFLGDKVIKRAENIDERRNNNRTKAQELMDKLKDQLELHQFLQ</sequence>
<name>A0A6H5HTS4_9HEMI</name>
<gene>
    <name evidence="2" type="ORF">NTEN_LOCUS24621</name>
</gene>
<evidence type="ECO:0000313" key="2">
    <source>
        <dbReference type="EMBL" id="CAB0021096.1"/>
    </source>
</evidence>
<dbReference type="AlphaFoldDB" id="A0A6H5HTS4"/>
<accession>A0A6H5HTS4</accession>
<keyword evidence="3" id="KW-1185">Reference proteome</keyword>
<keyword evidence="1" id="KW-0812">Transmembrane</keyword>